<keyword evidence="10" id="KW-1185">Reference proteome</keyword>
<feature type="transmembrane region" description="Helical" evidence="7">
    <location>
        <begin position="229"/>
        <end position="246"/>
    </location>
</feature>
<proteinExistence type="inferred from homology"/>
<evidence type="ECO:0000256" key="5">
    <source>
        <dbReference type="ARBA" id="ARBA00022989"/>
    </source>
</evidence>
<comment type="caution">
    <text evidence="9">The sequence shown here is derived from an EMBL/GenBank/DDBJ whole genome shotgun (WGS) entry which is preliminary data.</text>
</comment>
<evidence type="ECO:0000259" key="8">
    <source>
        <dbReference type="Pfam" id="PF01694"/>
    </source>
</evidence>
<name>A0A372JFB5_9ACTN</name>
<evidence type="ECO:0000256" key="4">
    <source>
        <dbReference type="ARBA" id="ARBA00022801"/>
    </source>
</evidence>
<keyword evidence="5 7" id="KW-1133">Transmembrane helix</keyword>
<dbReference type="GO" id="GO:0016020">
    <property type="term" value="C:membrane"/>
    <property type="evidence" value="ECO:0007669"/>
    <property type="project" value="UniProtKB-SubCell"/>
</dbReference>
<keyword evidence="3 7" id="KW-0812">Transmembrane</keyword>
<feature type="transmembrane region" description="Helical" evidence="7">
    <location>
        <begin position="200"/>
        <end position="217"/>
    </location>
</feature>
<feature type="domain" description="Peptidase S54 rhomboid" evidence="8">
    <location>
        <begin position="129"/>
        <end position="265"/>
    </location>
</feature>
<gene>
    <name evidence="9" type="ORF">DZF91_29615</name>
</gene>
<dbReference type="OrthoDB" id="9807874at2"/>
<dbReference type="AlphaFoldDB" id="A0A372JFB5"/>
<dbReference type="PANTHER" id="PTHR43731:SF14">
    <property type="entry name" value="PRESENILIN-ASSOCIATED RHOMBOID-LIKE PROTEIN, MITOCHONDRIAL"/>
    <property type="match status" value="1"/>
</dbReference>
<dbReference type="Gene3D" id="1.20.1540.10">
    <property type="entry name" value="Rhomboid-like"/>
    <property type="match status" value="1"/>
</dbReference>
<dbReference type="SUPFAM" id="SSF144091">
    <property type="entry name" value="Rhomboid-like"/>
    <property type="match status" value="1"/>
</dbReference>
<feature type="transmembrane region" description="Helical" evidence="7">
    <location>
        <begin position="144"/>
        <end position="161"/>
    </location>
</feature>
<feature type="transmembrane region" description="Helical" evidence="7">
    <location>
        <begin position="275"/>
        <end position="294"/>
    </location>
</feature>
<dbReference type="EMBL" id="QURH01000877">
    <property type="protein sequence ID" value="RFU38068.1"/>
    <property type="molecule type" value="Genomic_DNA"/>
</dbReference>
<sequence length="300" mass="32210">MQAPAETPSCYRHPKRETYVRCVRCDRYSCPDCLRDAAVGQQCVECVREGNRGLRQARSVFGGRVGATSWVSYTVIGLCVLAYLGELAAPGVVDRLDALGTGLRSPDGHYFVDGGHVPPGWTQVGIAHGEWYRLLTSAFLHQPPGGGFGVLHIALNMWWVWTLGRQTEQMLGWVRYAALYLLSALGGSVLVFLVAPTTPALGASGAVFGLAASYWVFSRRLGHDMRAANQQTLYVLVWLVISAGMTSWQGHLGGFLAGGVTAVAFAYAPKARRALVQAAAGVALFALLLALVVVKTSTLT</sequence>
<accession>A0A372JFB5</accession>
<dbReference type="Pfam" id="PF01694">
    <property type="entry name" value="Rhomboid"/>
    <property type="match status" value="1"/>
</dbReference>
<feature type="transmembrane region" description="Helical" evidence="7">
    <location>
        <begin position="173"/>
        <end position="194"/>
    </location>
</feature>
<keyword evidence="6 7" id="KW-0472">Membrane</keyword>
<comment type="subcellular location">
    <subcellularLocation>
        <location evidence="1">Membrane</location>
        <topology evidence="1">Multi-pass membrane protein</topology>
    </subcellularLocation>
</comment>
<dbReference type="Proteomes" id="UP000261811">
    <property type="component" value="Unassembled WGS sequence"/>
</dbReference>
<evidence type="ECO:0000313" key="10">
    <source>
        <dbReference type="Proteomes" id="UP000261811"/>
    </source>
</evidence>
<keyword evidence="9" id="KW-0645">Protease</keyword>
<protein>
    <submittedName>
        <fullName evidence="9">Rhomboid family intramembrane serine protease</fullName>
    </submittedName>
</protein>
<organism evidence="9 10">
    <name type="scientific">Actinomadura logoneensis</name>
    <dbReference type="NCBI Taxonomy" id="2293572"/>
    <lineage>
        <taxon>Bacteria</taxon>
        <taxon>Bacillati</taxon>
        <taxon>Actinomycetota</taxon>
        <taxon>Actinomycetes</taxon>
        <taxon>Streptosporangiales</taxon>
        <taxon>Thermomonosporaceae</taxon>
        <taxon>Actinomadura</taxon>
    </lineage>
</organism>
<evidence type="ECO:0000256" key="3">
    <source>
        <dbReference type="ARBA" id="ARBA00022692"/>
    </source>
</evidence>
<dbReference type="InterPro" id="IPR050925">
    <property type="entry name" value="Rhomboid_protease_S54"/>
</dbReference>
<evidence type="ECO:0000256" key="6">
    <source>
        <dbReference type="ARBA" id="ARBA00023136"/>
    </source>
</evidence>
<dbReference type="GO" id="GO:0004252">
    <property type="term" value="F:serine-type endopeptidase activity"/>
    <property type="evidence" value="ECO:0007669"/>
    <property type="project" value="InterPro"/>
</dbReference>
<evidence type="ECO:0000313" key="9">
    <source>
        <dbReference type="EMBL" id="RFU38068.1"/>
    </source>
</evidence>
<evidence type="ECO:0000256" key="2">
    <source>
        <dbReference type="ARBA" id="ARBA00009045"/>
    </source>
</evidence>
<keyword evidence="4" id="KW-0378">Hydrolase</keyword>
<dbReference type="PANTHER" id="PTHR43731">
    <property type="entry name" value="RHOMBOID PROTEASE"/>
    <property type="match status" value="1"/>
</dbReference>
<dbReference type="InterPro" id="IPR022764">
    <property type="entry name" value="Peptidase_S54_rhomboid_dom"/>
</dbReference>
<dbReference type="GO" id="GO:0006508">
    <property type="term" value="P:proteolysis"/>
    <property type="evidence" value="ECO:0007669"/>
    <property type="project" value="UniProtKB-KW"/>
</dbReference>
<evidence type="ECO:0000256" key="7">
    <source>
        <dbReference type="SAM" id="Phobius"/>
    </source>
</evidence>
<reference evidence="9 10" key="1">
    <citation type="submission" date="2018-08" db="EMBL/GenBank/DDBJ databases">
        <title>Actinomadura jelena sp. nov., a novel Actinomycete isolated from soil in Chad.</title>
        <authorList>
            <person name="Shi L."/>
        </authorList>
    </citation>
    <scope>NUCLEOTIDE SEQUENCE [LARGE SCALE GENOMIC DNA]</scope>
    <source>
        <strain evidence="9 10">NEAU-G17</strain>
    </source>
</reference>
<dbReference type="InterPro" id="IPR035952">
    <property type="entry name" value="Rhomboid-like_sf"/>
</dbReference>
<evidence type="ECO:0000256" key="1">
    <source>
        <dbReference type="ARBA" id="ARBA00004141"/>
    </source>
</evidence>
<comment type="similarity">
    <text evidence="2">Belongs to the peptidase S54 family.</text>
</comment>
<feature type="transmembrane region" description="Helical" evidence="7">
    <location>
        <begin position="61"/>
        <end position="84"/>
    </location>
</feature>